<dbReference type="Proteomes" id="UP000017668">
    <property type="component" value="Unassembled WGS sequence"/>
</dbReference>
<evidence type="ECO:0000313" key="1">
    <source>
        <dbReference type="EMBL" id="EKJ93028.1"/>
    </source>
</evidence>
<gene>
    <name evidence="1" type="ORF">C241_27180</name>
</gene>
<accession>A0ABP2RLW0</accession>
<proteinExistence type="predicted"/>
<reference evidence="1 2" key="1">
    <citation type="journal article" date="2013" name="Genome Announc.">
        <title>Genome Sequence of Rhizobium lupini HPC(L) Isolated from Saline Desert Soil, Kutch (Gujarat).</title>
        <authorList>
            <person name="Agarwal L."/>
            <person name="Purohit H.J."/>
        </authorList>
    </citation>
    <scope>NUCLEOTIDE SEQUENCE [LARGE SCALE GENOMIC DNA]</scope>
    <source>
        <strain evidence="2">HPC(L)</strain>
    </source>
</reference>
<name>A0ABP2RLW0_RHILU</name>
<protein>
    <submittedName>
        <fullName evidence="1">Uncharacterized protein</fullName>
    </submittedName>
</protein>
<comment type="caution">
    <text evidence="1">The sequence shown here is derived from an EMBL/GenBank/DDBJ whole genome shotgun (WGS) entry which is preliminary data.</text>
</comment>
<evidence type="ECO:0000313" key="2">
    <source>
        <dbReference type="Proteomes" id="UP000017668"/>
    </source>
</evidence>
<keyword evidence="2" id="KW-1185">Reference proteome</keyword>
<organism evidence="1 2">
    <name type="scientific">Bradyrhizobium lupini HPC(L)</name>
    <dbReference type="NCBI Taxonomy" id="1229491"/>
    <lineage>
        <taxon>Bacteria</taxon>
        <taxon>Pseudomonadati</taxon>
        <taxon>Pseudomonadota</taxon>
        <taxon>Alphaproteobacteria</taxon>
        <taxon>Hyphomicrobiales</taxon>
        <taxon>Nitrobacteraceae</taxon>
        <taxon>Bradyrhizobium</taxon>
    </lineage>
</organism>
<sequence>MKTPALLGPSRWRVRTTAFKTVSEPHERPIWRRDAAASRPGIAVASTLGPRVEAGIAVVQKAGFGDKS</sequence>
<dbReference type="EMBL" id="AMQQ01000075">
    <property type="protein sequence ID" value="EKJ93028.1"/>
    <property type="molecule type" value="Genomic_DNA"/>
</dbReference>